<dbReference type="InterPro" id="IPR029058">
    <property type="entry name" value="AB_hydrolase_fold"/>
</dbReference>
<proteinExistence type="inferred from homology"/>
<dbReference type="EMBL" id="VCQU01000003">
    <property type="protein sequence ID" value="NMN95262.1"/>
    <property type="molecule type" value="Genomic_DNA"/>
</dbReference>
<reference evidence="5 6" key="2">
    <citation type="submission" date="2020-06" db="EMBL/GenBank/DDBJ databases">
        <title>Antribacter stalactiti gen. nov., sp. nov., a new member of the family Nacardiaceae isolated from a cave.</title>
        <authorList>
            <person name="Kim I.S."/>
        </authorList>
    </citation>
    <scope>NUCLEOTIDE SEQUENCE [LARGE SCALE GENOMIC DNA]</scope>
    <source>
        <strain evidence="5 6">YC2-7</strain>
    </source>
</reference>
<evidence type="ECO:0000259" key="4">
    <source>
        <dbReference type="Pfam" id="PF00975"/>
    </source>
</evidence>
<accession>A0A848KEX0</accession>
<dbReference type="PANTHER" id="PTHR11487:SF0">
    <property type="entry name" value="S-ACYL FATTY ACID SYNTHASE THIOESTERASE, MEDIUM CHAIN"/>
    <property type="match status" value="1"/>
</dbReference>
<dbReference type="GO" id="GO:0008610">
    <property type="term" value="P:lipid biosynthetic process"/>
    <property type="evidence" value="ECO:0007669"/>
    <property type="project" value="TreeGrafter"/>
</dbReference>
<evidence type="ECO:0000313" key="6">
    <source>
        <dbReference type="Proteomes" id="UP000535543"/>
    </source>
</evidence>
<protein>
    <recommendedName>
        <fullName evidence="2">Thioesterase TesA</fullName>
    </recommendedName>
</protein>
<evidence type="ECO:0000256" key="2">
    <source>
        <dbReference type="ARBA" id="ARBA00015007"/>
    </source>
</evidence>
<dbReference type="AlphaFoldDB" id="A0A848KEX0"/>
<sequence length="251" mass="26980">MARSLAWSRQFHKPSAADNPTLLIFPHAGSGASTYRTFSKKLSETFDVVVFQYPGRQDRAREEAAETLPELAHGALAEFSTSTFNRGGPITIFGHSMGAIVAFEFVRAAEAAGLDVRLLTVSAAVAPDCVEAQPNHPASDDAILDHLETLNGTGAAVLGSREIMKMALPVIKKDYRAFDSYSCAAGVKVNARIHTVGGDDDPFITIADLRGWSRHSDSGVDVTVFDGGHFYLNDNIDEIAELLTPVRSTTA</sequence>
<dbReference type="RefSeq" id="WP_169586014.1">
    <property type="nucleotide sequence ID" value="NZ_VCQU01000003.1"/>
</dbReference>
<name>A0A848KEX0_9NOCA</name>
<comment type="similarity">
    <text evidence="1">Belongs to the thioesterase family.</text>
</comment>
<comment type="catalytic activity">
    <reaction evidence="3">
        <text>a fatty acyl-CoA + H2O = a fatty acid + CoA + H(+)</text>
        <dbReference type="Rhea" id="RHEA:16781"/>
        <dbReference type="ChEBI" id="CHEBI:15377"/>
        <dbReference type="ChEBI" id="CHEBI:15378"/>
        <dbReference type="ChEBI" id="CHEBI:28868"/>
        <dbReference type="ChEBI" id="CHEBI:57287"/>
        <dbReference type="ChEBI" id="CHEBI:77636"/>
    </reaction>
</comment>
<comment type="caution">
    <text evidence="5">The sequence shown here is derived from an EMBL/GenBank/DDBJ whole genome shotgun (WGS) entry which is preliminary data.</text>
</comment>
<evidence type="ECO:0000256" key="3">
    <source>
        <dbReference type="ARBA" id="ARBA00024293"/>
    </source>
</evidence>
<keyword evidence="6" id="KW-1185">Reference proteome</keyword>
<dbReference type="SUPFAM" id="SSF53474">
    <property type="entry name" value="alpha/beta-Hydrolases"/>
    <property type="match status" value="1"/>
</dbReference>
<dbReference type="Pfam" id="PF00975">
    <property type="entry name" value="Thioesterase"/>
    <property type="match status" value="1"/>
</dbReference>
<dbReference type="PANTHER" id="PTHR11487">
    <property type="entry name" value="THIOESTERASE"/>
    <property type="match status" value="1"/>
</dbReference>
<dbReference type="InterPro" id="IPR012223">
    <property type="entry name" value="TEII"/>
</dbReference>
<evidence type="ECO:0000313" key="5">
    <source>
        <dbReference type="EMBL" id="NMN95262.1"/>
    </source>
</evidence>
<dbReference type="Proteomes" id="UP000535543">
    <property type="component" value="Unassembled WGS sequence"/>
</dbReference>
<gene>
    <name evidence="5" type="ORF">FGL95_09485</name>
</gene>
<organism evidence="5 6">
    <name type="scientific">Antrihabitans stalactiti</name>
    <dbReference type="NCBI Taxonomy" id="2584121"/>
    <lineage>
        <taxon>Bacteria</taxon>
        <taxon>Bacillati</taxon>
        <taxon>Actinomycetota</taxon>
        <taxon>Actinomycetes</taxon>
        <taxon>Mycobacteriales</taxon>
        <taxon>Nocardiaceae</taxon>
        <taxon>Antrihabitans</taxon>
    </lineage>
</organism>
<evidence type="ECO:0000256" key="1">
    <source>
        <dbReference type="ARBA" id="ARBA00007169"/>
    </source>
</evidence>
<feature type="domain" description="Thioesterase" evidence="4">
    <location>
        <begin position="21"/>
        <end position="243"/>
    </location>
</feature>
<reference evidence="5 6" key="1">
    <citation type="submission" date="2019-05" db="EMBL/GenBank/DDBJ databases">
        <authorList>
            <person name="Lee S.D."/>
        </authorList>
    </citation>
    <scope>NUCLEOTIDE SEQUENCE [LARGE SCALE GENOMIC DNA]</scope>
    <source>
        <strain evidence="5 6">YC2-7</strain>
    </source>
</reference>
<dbReference type="Gene3D" id="3.40.50.1820">
    <property type="entry name" value="alpha/beta hydrolase"/>
    <property type="match status" value="1"/>
</dbReference>
<dbReference type="InterPro" id="IPR001031">
    <property type="entry name" value="Thioesterase"/>
</dbReference>